<dbReference type="InterPro" id="IPR034122">
    <property type="entry name" value="Retropepsin-like_bacterial"/>
</dbReference>
<dbReference type="InterPro" id="IPR021109">
    <property type="entry name" value="Peptidase_aspartic_dom_sf"/>
</dbReference>
<keyword evidence="1" id="KW-0378">Hydrolase</keyword>
<dbReference type="GO" id="GO:0006508">
    <property type="term" value="P:proteolysis"/>
    <property type="evidence" value="ECO:0007669"/>
    <property type="project" value="InterPro"/>
</dbReference>
<sequence length="232" mass="25130">MKYFTPLFAVALAATGLVCSVIPCAQAETRTFTNKEGKSLTAEVVSKTETHVKLKTNKGKVYTIALATLSGPDQDYVKSWKDKSSLDALADTDLSKVMEAKGYTKVEFDEEMNHLFVDVKIEGKKGRFLLDTGAMATIMKTDSTAKFGLEVKPANVQGGGIGGGAQIKGKVESDKFELGGDESGAQSFYIMDLNHLPQNYAEKMDGILGGDFFKAKKALFDYAGGILWVKLK</sequence>
<organism evidence="4">
    <name type="scientific">Oceaniferula spumae</name>
    <dbReference type="NCBI Taxonomy" id="2979115"/>
    <lineage>
        <taxon>Bacteria</taxon>
        <taxon>Pseudomonadati</taxon>
        <taxon>Verrucomicrobiota</taxon>
        <taxon>Verrucomicrobiia</taxon>
        <taxon>Verrucomicrobiales</taxon>
        <taxon>Verrucomicrobiaceae</taxon>
        <taxon>Oceaniferula</taxon>
    </lineage>
</organism>
<protein>
    <recommendedName>
        <fullName evidence="3">Peptidase A2 domain-containing protein</fullName>
    </recommendedName>
</protein>
<gene>
    <name evidence="4" type="ORF">NT6N_38740</name>
</gene>
<keyword evidence="2" id="KW-0732">Signal</keyword>
<evidence type="ECO:0000256" key="1">
    <source>
        <dbReference type="ARBA" id="ARBA00022801"/>
    </source>
</evidence>
<feature type="domain" description="Peptidase A2" evidence="3">
    <location>
        <begin position="126"/>
        <end position="168"/>
    </location>
</feature>
<dbReference type="GO" id="GO:0004190">
    <property type="term" value="F:aspartic-type endopeptidase activity"/>
    <property type="evidence" value="ECO:0007669"/>
    <property type="project" value="InterPro"/>
</dbReference>
<accession>A0AAT9FSF3</accession>
<feature type="signal peptide" evidence="2">
    <location>
        <begin position="1"/>
        <end position="27"/>
    </location>
</feature>
<evidence type="ECO:0000259" key="3">
    <source>
        <dbReference type="PROSITE" id="PS50175"/>
    </source>
</evidence>
<dbReference type="Gene3D" id="2.40.70.10">
    <property type="entry name" value="Acid Proteases"/>
    <property type="match status" value="1"/>
</dbReference>
<dbReference type="SUPFAM" id="SSF50630">
    <property type="entry name" value="Acid proteases"/>
    <property type="match status" value="1"/>
</dbReference>
<dbReference type="Pfam" id="PF13650">
    <property type="entry name" value="Asp_protease_2"/>
    <property type="match status" value="1"/>
</dbReference>
<dbReference type="AlphaFoldDB" id="A0AAT9FSF3"/>
<dbReference type="Gene3D" id="2.30.30.700">
    <property type="entry name" value="SLA1 homology domain 1"/>
    <property type="match status" value="1"/>
</dbReference>
<dbReference type="KEGG" id="osu:NT6N_38740"/>
<name>A0AAT9FSF3_9BACT</name>
<dbReference type="CDD" id="cd05483">
    <property type="entry name" value="retropepsin_like_bacteria"/>
    <property type="match status" value="1"/>
</dbReference>
<dbReference type="EMBL" id="AP026866">
    <property type="protein sequence ID" value="BDS08834.1"/>
    <property type="molecule type" value="Genomic_DNA"/>
</dbReference>
<reference evidence="4" key="1">
    <citation type="submission" date="2024-07" db="EMBL/GenBank/DDBJ databases">
        <title>Complete genome sequence of Verrucomicrobiaceae bacterium NT6N.</title>
        <authorList>
            <person name="Huang C."/>
            <person name="Takami H."/>
            <person name="Hamasaki K."/>
        </authorList>
    </citation>
    <scope>NUCLEOTIDE SEQUENCE</scope>
    <source>
        <strain evidence="4">NT6N</strain>
    </source>
</reference>
<evidence type="ECO:0000256" key="2">
    <source>
        <dbReference type="SAM" id="SignalP"/>
    </source>
</evidence>
<feature type="chain" id="PRO_5043546341" description="Peptidase A2 domain-containing protein" evidence="2">
    <location>
        <begin position="28"/>
        <end position="232"/>
    </location>
</feature>
<proteinExistence type="predicted"/>
<dbReference type="InterPro" id="IPR001995">
    <property type="entry name" value="Peptidase_A2_cat"/>
</dbReference>
<dbReference type="PROSITE" id="PS50175">
    <property type="entry name" value="ASP_PROT_RETROV"/>
    <property type="match status" value="1"/>
</dbReference>
<evidence type="ECO:0000313" key="4">
    <source>
        <dbReference type="EMBL" id="BDS08834.1"/>
    </source>
</evidence>